<keyword evidence="4 5" id="KW-0472">Membrane</keyword>
<evidence type="ECO:0000256" key="5">
    <source>
        <dbReference type="SAM" id="Phobius"/>
    </source>
</evidence>
<proteinExistence type="predicted"/>
<evidence type="ECO:0000256" key="3">
    <source>
        <dbReference type="ARBA" id="ARBA00022989"/>
    </source>
</evidence>
<keyword evidence="3 5" id="KW-1133">Transmembrane helix</keyword>
<evidence type="ECO:0000313" key="6">
    <source>
        <dbReference type="EMBL" id="TSB47013.1"/>
    </source>
</evidence>
<name>A0A554A008_9BACI</name>
<dbReference type="RefSeq" id="WP_143848243.1">
    <property type="nucleotide sequence ID" value="NZ_VLXZ01000004.1"/>
</dbReference>
<evidence type="ECO:0000256" key="2">
    <source>
        <dbReference type="ARBA" id="ARBA00022692"/>
    </source>
</evidence>
<dbReference type="OrthoDB" id="9808930at2"/>
<comment type="subcellular location">
    <subcellularLocation>
        <location evidence="1">Membrane</location>
        <topology evidence="1">Multi-pass membrane protein</topology>
    </subcellularLocation>
</comment>
<evidence type="ECO:0000256" key="4">
    <source>
        <dbReference type="ARBA" id="ARBA00023136"/>
    </source>
</evidence>
<dbReference type="Pfam" id="PF09685">
    <property type="entry name" value="MamF_MmsF"/>
    <property type="match status" value="1"/>
</dbReference>
<feature type="transmembrane region" description="Helical" evidence="5">
    <location>
        <begin position="63"/>
        <end position="96"/>
    </location>
</feature>
<protein>
    <submittedName>
        <fullName evidence="6">DUF4870 domain-containing protein</fullName>
    </submittedName>
</protein>
<reference evidence="6 7" key="1">
    <citation type="submission" date="2019-07" db="EMBL/GenBank/DDBJ databases">
        <authorList>
            <person name="Park Y.J."/>
            <person name="Jeong S.E."/>
            <person name="Jung H.S."/>
        </authorList>
    </citation>
    <scope>NUCLEOTIDE SEQUENCE [LARGE SCALE GENOMIC DNA]</scope>
    <source>
        <strain evidence="7">P16(2019)</strain>
    </source>
</reference>
<keyword evidence="7" id="KW-1185">Reference proteome</keyword>
<feature type="transmembrane region" description="Helical" evidence="5">
    <location>
        <begin position="20"/>
        <end position="42"/>
    </location>
</feature>
<dbReference type="InterPro" id="IPR019109">
    <property type="entry name" value="MamF_MmsF"/>
</dbReference>
<sequence length="117" mass="13302">MSNDIVHYVEEPSQDERVLAMLIYLLSFVTTIIAPLIIWLLKKNDSAFIDSHGKEYFNFIISYAIYSIIASILIAVFIGLILLPIIAVMSFIFIIIAAVKAYNGEEYVIPLTIRFIK</sequence>
<accession>A0A554A008</accession>
<organism evidence="6 7">
    <name type="scientific">Alkalicoccobacillus porphyridii</name>
    <dbReference type="NCBI Taxonomy" id="2597270"/>
    <lineage>
        <taxon>Bacteria</taxon>
        <taxon>Bacillati</taxon>
        <taxon>Bacillota</taxon>
        <taxon>Bacilli</taxon>
        <taxon>Bacillales</taxon>
        <taxon>Bacillaceae</taxon>
        <taxon>Alkalicoccobacillus</taxon>
    </lineage>
</organism>
<evidence type="ECO:0000313" key="7">
    <source>
        <dbReference type="Proteomes" id="UP000318521"/>
    </source>
</evidence>
<dbReference type="AlphaFoldDB" id="A0A554A008"/>
<dbReference type="EMBL" id="VLXZ01000004">
    <property type="protein sequence ID" value="TSB47013.1"/>
    <property type="molecule type" value="Genomic_DNA"/>
</dbReference>
<comment type="caution">
    <text evidence="6">The sequence shown here is derived from an EMBL/GenBank/DDBJ whole genome shotgun (WGS) entry which is preliminary data.</text>
</comment>
<gene>
    <name evidence="6" type="ORF">FN960_08320</name>
</gene>
<dbReference type="Proteomes" id="UP000318521">
    <property type="component" value="Unassembled WGS sequence"/>
</dbReference>
<evidence type="ECO:0000256" key="1">
    <source>
        <dbReference type="ARBA" id="ARBA00004141"/>
    </source>
</evidence>
<keyword evidence="2 5" id="KW-0812">Transmembrane</keyword>